<sequence length="435" mass="49325">MIYSFLMRLGIRNLVYAGVTKGMSLETSHGLQIANFASLIAVIVNIGYTLLFYFSGHTLVALTNAPSAFFIALSIYLNHKKFYRVSKFLLFVTVPLAVFVISVLFIGNLLGGHIYFLLFAILPFTNLSYSDRYLIAVYFIINIFCFFYVEYFTVPLFLPANSSFLDVHTQSLFRGIAVAVTFSALSFVLLYFLRNTHRNQAELVKTNLYKDKIFSILAHDLKGPIGSMGTFLGILVEQKNNMSEEDVIKGLKELQKNANQSYVILENVLDWVRKDSNKIRYQPDHVKLHRLVRETLDLLQIQCSEKQIVFEVNVSEEHFPYADERMTSTVLRNVFSNAIKFSNPNSRIKIDSKDSGEFIELHVQDFGIGIAKNKLEEILKQVQPSSSSFGTMGEKGTGLGLVVAFDLIRQQNGKFDMESELGFGTKFTIHLPKVN</sequence>
<dbReference type="EMBL" id="RQHW01000018">
    <property type="protein sequence ID" value="TGN19985.1"/>
    <property type="molecule type" value="Genomic_DNA"/>
</dbReference>
<dbReference type="Gene3D" id="3.30.565.10">
    <property type="entry name" value="Histidine kinase-like ATPase, C-terminal domain"/>
    <property type="match status" value="1"/>
</dbReference>
<feature type="domain" description="Histidine kinase" evidence="7">
    <location>
        <begin position="216"/>
        <end position="435"/>
    </location>
</feature>
<dbReference type="PANTHER" id="PTHR43711">
    <property type="entry name" value="TWO-COMPONENT HISTIDINE KINASE"/>
    <property type="match status" value="1"/>
</dbReference>
<gene>
    <name evidence="8" type="ORF">EHS15_06305</name>
</gene>
<dbReference type="Gene3D" id="1.10.287.130">
    <property type="match status" value="1"/>
</dbReference>
<evidence type="ECO:0000313" key="8">
    <source>
        <dbReference type="EMBL" id="TGN19985.1"/>
    </source>
</evidence>
<keyword evidence="6" id="KW-0812">Transmembrane</keyword>
<dbReference type="SUPFAM" id="SSF55874">
    <property type="entry name" value="ATPase domain of HSP90 chaperone/DNA topoisomerase II/histidine kinase"/>
    <property type="match status" value="1"/>
</dbReference>
<accession>A0A4R9M297</accession>
<dbReference type="PRINTS" id="PR00344">
    <property type="entry name" value="BCTRLSENSOR"/>
</dbReference>
<dbReference type="PROSITE" id="PS50109">
    <property type="entry name" value="HIS_KIN"/>
    <property type="match status" value="1"/>
</dbReference>
<evidence type="ECO:0000256" key="3">
    <source>
        <dbReference type="ARBA" id="ARBA00022679"/>
    </source>
</evidence>
<keyword evidence="9" id="KW-1185">Reference proteome</keyword>
<feature type="transmembrane region" description="Helical" evidence="6">
    <location>
        <begin position="136"/>
        <end position="160"/>
    </location>
</feature>
<evidence type="ECO:0000256" key="2">
    <source>
        <dbReference type="ARBA" id="ARBA00012438"/>
    </source>
</evidence>
<dbReference type="RefSeq" id="WP_135759703.1">
    <property type="nucleotide sequence ID" value="NZ_RQHW01000018.1"/>
</dbReference>
<dbReference type="AlphaFoldDB" id="A0A4R9M297"/>
<evidence type="ECO:0000313" key="9">
    <source>
        <dbReference type="Proteomes" id="UP000298058"/>
    </source>
</evidence>
<dbReference type="PANTHER" id="PTHR43711:SF1">
    <property type="entry name" value="HISTIDINE KINASE 1"/>
    <property type="match status" value="1"/>
</dbReference>
<dbReference type="Pfam" id="PF02518">
    <property type="entry name" value="HATPase_c"/>
    <property type="match status" value="1"/>
</dbReference>
<dbReference type="InterPro" id="IPR050736">
    <property type="entry name" value="Sensor_HK_Regulatory"/>
</dbReference>
<organism evidence="8 9">
    <name type="scientific">Leptospira idonii</name>
    <dbReference type="NCBI Taxonomy" id="1193500"/>
    <lineage>
        <taxon>Bacteria</taxon>
        <taxon>Pseudomonadati</taxon>
        <taxon>Spirochaetota</taxon>
        <taxon>Spirochaetia</taxon>
        <taxon>Leptospirales</taxon>
        <taxon>Leptospiraceae</taxon>
        <taxon>Leptospira</taxon>
    </lineage>
</organism>
<comment type="caution">
    <text evidence="8">The sequence shown here is derived from an EMBL/GenBank/DDBJ whole genome shotgun (WGS) entry which is preliminary data.</text>
</comment>
<dbReference type="SMART" id="SM00387">
    <property type="entry name" value="HATPase_c"/>
    <property type="match status" value="1"/>
</dbReference>
<evidence type="ECO:0000256" key="6">
    <source>
        <dbReference type="SAM" id="Phobius"/>
    </source>
</evidence>
<keyword evidence="6" id="KW-0472">Membrane</keyword>
<dbReference type="EC" id="2.7.13.3" evidence="2"/>
<dbReference type="GO" id="GO:0000155">
    <property type="term" value="F:phosphorelay sensor kinase activity"/>
    <property type="evidence" value="ECO:0007669"/>
    <property type="project" value="InterPro"/>
</dbReference>
<evidence type="ECO:0000256" key="4">
    <source>
        <dbReference type="ARBA" id="ARBA00022777"/>
    </source>
</evidence>
<evidence type="ECO:0000256" key="1">
    <source>
        <dbReference type="ARBA" id="ARBA00000085"/>
    </source>
</evidence>
<reference evidence="8" key="1">
    <citation type="journal article" date="2019" name="PLoS Negl. Trop. Dis.">
        <title>Revisiting the worldwide diversity of Leptospira species in the environment.</title>
        <authorList>
            <person name="Vincent A.T."/>
            <person name="Schiettekatte O."/>
            <person name="Bourhy P."/>
            <person name="Veyrier F.J."/>
            <person name="Picardeau M."/>
        </authorList>
    </citation>
    <scope>NUCLEOTIDE SEQUENCE [LARGE SCALE GENOMIC DNA]</scope>
    <source>
        <strain evidence="8">201300427</strain>
    </source>
</reference>
<keyword evidence="3" id="KW-0808">Transferase</keyword>
<dbReference type="InterPro" id="IPR005467">
    <property type="entry name" value="His_kinase_dom"/>
</dbReference>
<dbReference type="InterPro" id="IPR036097">
    <property type="entry name" value="HisK_dim/P_sf"/>
</dbReference>
<keyword evidence="5" id="KW-0902">Two-component regulatory system</keyword>
<dbReference type="InterPro" id="IPR036890">
    <property type="entry name" value="HATPase_C_sf"/>
</dbReference>
<feature type="transmembrane region" description="Helical" evidence="6">
    <location>
        <begin position="59"/>
        <end position="76"/>
    </location>
</feature>
<dbReference type="SUPFAM" id="SSF47384">
    <property type="entry name" value="Homodimeric domain of signal transducing histidine kinase"/>
    <property type="match status" value="1"/>
</dbReference>
<dbReference type="OrthoDB" id="340007at2"/>
<dbReference type="InterPro" id="IPR003594">
    <property type="entry name" value="HATPase_dom"/>
</dbReference>
<name>A0A4R9M297_9LEPT</name>
<comment type="catalytic activity">
    <reaction evidence="1">
        <text>ATP + protein L-histidine = ADP + protein N-phospho-L-histidine.</text>
        <dbReference type="EC" id="2.7.13.3"/>
    </reaction>
</comment>
<evidence type="ECO:0000256" key="5">
    <source>
        <dbReference type="ARBA" id="ARBA00023012"/>
    </source>
</evidence>
<keyword evidence="6" id="KW-1133">Transmembrane helix</keyword>
<protein>
    <recommendedName>
        <fullName evidence="2">histidine kinase</fullName>
        <ecNumber evidence="2">2.7.13.3</ecNumber>
    </recommendedName>
</protein>
<feature type="transmembrane region" description="Helical" evidence="6">
    <location>
        <begin position="112"/>
        <end position="129"/>
    </location>
</feature>
<feature type="transmembrane region" description="Helical" evidence="6">
    <location>
        <begin position="172"/>
        <end position="193"/>
    </location>
</feature>
<proteinExistence type="predicted"/>
<keyword evidence="4 8" id="KW-0418">Kinase</keyword>
<feature type="transmembrane region" description="Helical" evidence="6">
    <location>
        <begin position="33"/>
        <end position="53"/>
    </location>
</feature>
<evidence type="ECO:0000259" key="7">
    <source>
        <dbReference type="PROSITE" id="PS50109"/>
    </source>
</evidence>
<dbReference type="Proteomes" id="UP000298058">
    <property type="component" value="Unassembled WGS sequence"/>
</dbReference>
<dbReference type="InterPro" id="IPR004358">
    <property type="entry name" value="Sig_transdc_His_kin-like_C"/>
</dbReference>
<feature type="transmembrane region" description="Helical" evidence="6">
    <location>
        <begin position="88"/>
        <end position="106"/>
    </location>
</feature>